<feature type="region of interest" description="Disordered" evidence="1">
    <location>
        <begin position="74"/>
        <end position="97"/>
    </location>
</feature>
<organism evidence="2 3">
    <name type="scientific">Plakobranchus ocellatus</name>
    <dbReference type="NCBI Taxonomy" id="259542"/>
    <lineage>
        <taxon>Eukaryota</taxon>
        <taxon>Metazoa</taxon>
        <taxon>Spiralia</taxon>
        <taxon>Lophotrochozoa</taxon>
        <taxon>Mollusca</taxon>
        <taxon>Gastropoda</taxon>
        <taxon>Heterobranchia</taxon>
        <taxon>Euthyneura</taxon>
        <taxon>Panpulmonata</taxon>
        <taxon>Sacoglossa</taxon>
        <taxon>Placobranchoidea</taxon>
        <taxon>Plakobranchidae</taxon>
        <taxon>Plakobranchus</taxon>
    </lineage>
</organism>
<feature type="region of interest" description="Disordered" evidence="1">
    <location>
        <begin position="654"/>
        <end position="673"/>
    </location>
</feature>
<feature type="region of interest" description="Disordered" evidence="1">
    <location>
        <begin position="874"/>
        <end position="895"/>
    </location>
</feature>
<dbReference type="AlphaFoldDB" id="A0AAV3XUD0"/>
<dbReference type="EMBL" id="BLXT01000029">
    <property type="protein sequence ID" value="GFN73781.1"/>
    <property type="molecule type" value="Genomic_DNA"/>
</dbReference>
<feature type="compositionally biased region" description="Acidic residues" evidence="1">
    <location>
        <begin position="466"/>
        <end position="486"/>
    </location>
</feature>
<reference evidence="2 3" key="1">
    <citation type="journal article" date="2021" name="Elife">
        <title>Chloroplast acquisition without the gene transfer in kleptoplastic sea slugs, Plakobranchus ocellatus.</title>
        <authorList>
            <person name="Maeda T."/>
            <person name="Takahashi S."/>
            <person name="Yoshida T."/>
            <person name="Shimamura S."/>
            <person name="Takaki Y."/>
            <person name="Nagai Y."/>
            <person name="Toyoda A."/>
            <person name="Suzuki Y."/>
            <person name="Arimoto A."/>
            <person name="Ishii H."/>
            <person name="Satoh N."/>
            <person name="Nishiyama T."/>
            <person name="Hasebe M."/>
            <person name="Maruyama T."/>
            <person name="Minagawa J."/>
            <person name="Obokata J."/>
            <person name="Shigenobu S."/>
        </authorList>
    </citation>
    <scope>NUCLEOTIDE SEQUENCE [LARGE SCALE GENOMIC DNA]</scope>
</reference>
<feature type="compositionally biased region" description="Basic and acidic residues" evidence="1">
    <location>
        <begin position="659"/>
        <end position="670"/>
    </location>
</feature>
<dbReference type="Proteomes" id="UP000735302">
    <property type="component" value="Unassembled WGS sequence"/>
</dbReference>
<feature type="compositionally biased region" description="Acidic residues" evidence="1">
    <location>
        <begin position="449"/>
        <end position="460"/>
    </location>
</feature>
<feature type="region of interest" description="Disordered" evidence="1">
    <location>
        <begin position="181"/>
        <end position="222"/>
    </location>
</feature>
<feature type="region of interest" description="Disordered" evidence="1">
    <location>
        <begin position="446"/>
        <end position="528"/>
    </location>
</feature>
<evidence type="ECO:0000313" key="3">
    <source>
        <dbReference type="Proteomes" id="UP000735302"/>
    </source>
</evidence>
<feature type="compositionally biased region" description="Low complexity" evidence="1">
    <location>
        <begin position="591"/>
        <end position="600"/>
    </location>
</feature>
<feature type="compositionally biased region" description="Basic and acidic residues" evidence="1">
    <location>
        <begin position="186"/>
        <end position="195"/>
    </location>
</feature>
<accession>A0AAV3XUD0</accession>
<evidence type="ECO:0000313" key="2">
    <source>
        <dbReference type="EMBL" id="GFN73781.1"/>
    </source>
</evidence>
<sequence length="954" mass="105296">MAFGREGGTRMGGENSIYASHQDISTSSANPPHWMKQLEEKYQRLHAKIVNQAAKFSNARFNAINNNINYNRSLSNGGNYRSNSITKSSTSTHGGDGIKSVLSKRGSSLSTNSFFESKHGPCDRAVTQNTFLSGEKSLNFGESRRHSVRKPLIRGDSTGRKSRADKACVNTGFASFPVSAHVSKWRSGEGDRGDDSGGDSGLTSSSTPTLPPCPDNVSTTQPGSQIRLARLESGAEKVTQAETCDPVRTTLAKTSAAIALLNSTPSHCSLGQVRRKSKGGTGSSRLKSPQRSALDLRQQALESKQIQSDEDGGASESVCYIPAGTPTNARNKTFNNSNFNCFENEVSGGASVQNTPRTSKPTTRASSSLALTRLSSANVVSVSRTHSRLNEEILVSDEHVNDNQGESEKERNFFIRRREPFVSDDQLDNTNNGDINLRNCDEINHLNENDEIEDDKDDGEYYSSDESIDYSEESNEDVFVEEDSSEDEKYLSQCQQMDIGRAKGRRHGSRGPKSSANRLGQKPHKSCPTYFWKSANPYGSAEEEEEEKTADGFVRTAAKANTGFSNLKKNKKNSLHKRDRRSHKSHHVKKNNIGNTNINNEKNHQNNSSTVNKDTYIDEVGNEDNGRLDYDLDENANNFEGGPNYNHRRSIHATSAHGQHRDLNPHRDSKGNISPVLGTILPLTARAVEEGRMRVFARMSLEARHAVDETLREMEKDEGKEDKEKVVERNLEADSLRPGHLEANSQLESTFDVSVMNNTSGTRGASRALGDGDLAEAGETGDVNLQKEKDLSRMKGGGGSFVGESQVSTGSDNLHDEFYAAKKYHSSNPNLYNKLMAHQEVTHSPCSSIGPYKRTSILGQRASSRRLPHLADVPIPAQSSSLPNPHARLPGIGTKPRLPLSYRETTFEITPPDFDIRFHHIITCHTEDRETPPPDIRQQSIEKCQQWLVRHNPK</sequence>
<feature type="region of interest" description="Disordered" evidence="1">
    <location>
        <begin position="348"/>
        <end position="368"/>
    </location>
</feature>
<gene>
    <name evidence="2" type="ORF">PoB_000028700</name>
</gene>
<comment type="caution">
    <text evidence="2">The sequence shown here is derived from an EMBL/GenBank/DDBJ whole genome shotgun (WGS) entry which is preliminary data.</text>
</comment>
<keyword evidence="3" id="KW-1185">Reference proteome</keyword>
<feature type="compositionally biased region" description="Polar residues" evidence="1">
    <location>
        <begin position="350"/>
        <end position="361"/>
    </location>
</feature>
<name>A0AAV3XUD0_9GAST</name>
<proteinExistence type="predicted"/>
<protein>
    <submittedName>
        <fullName evidence="2">Uncharacterized protein</fullName>
    </submittedName>
</protein>
<feature type="region of interest" description="Disordered" evidence="1">
    <location>
        <begin position="561"/>
        <end position="613"/>
    </location>
</feature>
<feature type="region of interest" description="Disordered" evidence="1">
    <location>
        <begin position="758"/>
        <end position="783"/>
    </location>
</feature>
<feature type="region of interest" description="Disordered" evidence="1">
    <location>
        <begin position="142"/>
        <end position="164"/>
    </location>
</feature>
<feature type="region of interest" description="Disordered" evidence="1">
    <location>
        <begin position="268"/>
        <end position="293"/>
    </location>
</feature>
<evidence type="ECO:0000256" key="1">
    <source>
        <dbReference type="SAM" id="MobiDB-lite"/>
    </source>
</evidence>
<feature type="compositionally biased region" description="Polar residues" evidence="1">
    <location>
        <begin position="74"/>
        <end position="93"/>
    </location>
</feature>
<feature type="compositionally biased region" description="Basic residues" evidence="1">
    <location>
        <begin position="568"/>
        <end position="590"/>
    </location>
</feature>